<organism evidence="2 3">
    <name type="scientific">Aquimarina aggregata</name>
    <dbReference type="NCBI Taxonomy" id="1642818"/>
    <lineage>
        <taxon>Bacteria</taxon>
        <taxon>Pseudomonadati</taxon>
        <taxon>Bacteroidota</taxon>
        <taxon>Flavobacteriia</taxon>
        <taxon>Flavobacteriales</taxon>
        <taxon>Flavobacteriaceae</taxon>
        <taxon>Aquimarina</taxon>
    </lineage>
</organism>
<evidence type="ECO:0008006" key="4">
    <source>
        <dbReference type="Google" id="ProtNLM"/>
    </source>
</evidence>
<comment type="caution">
    <text evidence="2">The sequence shown here is derived from an EMBL/GenBank/DDBJ whole genome shotgun (WGS) entry which is preliminary data.</text>
</comment>
<reference evidence="2 3" key="1">
    <citation type="submission" date="2016-01" db="EMBL/GenBank/DDBJ databases">
        <title>The draft genome sequence of Aquimarina sp. RZW4-3-2.</title>
        <authorList>
            <person name="Wang Y."/>
        </authorList>
    </citation>
    <scope>NUCLEOTIDE SEQUENCE [LARGE SCALE GENOMIC DNA]</scope>
    <source>
        <strain evidence="2 3">RZW4-3-2</strain>
    </source>
</reference>
<dbReference type="STRING" id="1642818.AWE51_22320"/>
<dbReference type="Proteomes" id="UP000076715">
    <property type="component" value="Unassembled WGS sequence"/>
</dbReference>
<feature type="signal peptide" evidence="1">
    <location>
        <begin position="1"/>
        <end position="19"/>
    </location>
</feature>
<dbReference type="InterPro" id="IPR011050">
    <property type="entry name" value="Pectin_lyase_fold/virulence"/>
</dbReference>
<evidence type="ECO:0000313" key="3">
    <source>
        <dbReference type="Proteomes" id="UP000076715"/>
    </source>
</evidence>
<dbReference type="RefSeq" id="WP_157766048.1">
    <property type="nucleotide sequence ID" value="NZ_LQRT01000005.1"/>
</dbReference>
<dbReference type="SUPFAM" id="SSF51126">
    <property type="entry name" value="Pectin lyase-like"/>
    <property type="match status" value="1"/>
</dbReference>
<sequence>MKSKVVLFLVILYSFNSCLKNENTKNINFESTPKKLIDEAKYVLFDTYKIGDVRRYGVFPNERIGMNPKSNKNALETVIDLAEGGVEIIFPEGYYKTNLVLEGREQLRLQFDNASFAGEIRINENLKKESSNIIFLGKVTSYSRFFVRKSRMIRIDEMIVKTDTILSWDKKESRGCNIYQGVEDIFFNKVIIDGLGSGESYYQYTSAAMQIYGWNDNPKNVRIDSLIVNSSDRNGAYITGSDHKFNYIHIKDYATGTTKFMKPIEDTSAGEELIMCGLWINRCNGCDFKEIIINNKDNDNLALKLDEGNIKSSTVIDNINIHYNNIDSLPIFDHELTNIIVKSLN</sequence>
<evidence type="ECO:0000313" key="2">
    <source>
        <dbReference type="EMBL" id="KZS41441.1"/>
    </source>
</evidence>
<accession>A0A163BIM6</accession>
<proteinExistence type="predicted"/>
<dbReference type="AlphaFoldDB" id="A0A163BIM6"/>
<dbReference type="EMBL" id="LQRT01000005">
    <property type="protein sequence ID" value="KZS41441.1"/>
    <property type="molecule type" value="Genomic_DNA"/>
</dbReference>
<keyword evidence="1" id="KW-0732">Signal</keyword>
<dbReference type="OrthoDB" id="1433568at2"/>
<feature type="chain" id="PRO_5007841783" description="Pectate lyase superfamily protein domain-containing protein" evidence="1">
    <location>
        <begin position="20"/>
        <end position="345"/>
    </location>
</feature>
<keyword evidence="3" id="KW-1185">Reference proteome</keyword>
<gene>
    <name evidence="2" type="ORF">AWE51_22320</name>
</gene>
<protein>
    <recommendedName>
        <fullName evidence="4">Pectate lyase superfamily protein domain-containing protein</fullName>
    </recommendedName>
</protein>
<name>A0A163BIM6_9FLAO</name>
<evidence type="ECO:0000256" key="1">
    <source>
        <dbReference type="SAM" id="SignalP"/>
    </source>
</evidence>